<evidence type="ECO:0000256" key="2">
    <source>
        <dbReference type="ARBA" id="ARBA00022643"/>
    </source>
</evidence>
<dbReference type="InterPro" id="IPR000700">
    <property type="entry name" value="PAS-assoc_C"/>
</dbReference>
<keyword evidence="1" id="KW-0285">Flavoprotein</keyword>
<dbReference type="SMART" id="SM00091">
    <property type="entry name" value="PAS"/>
    <property type="match status" value="3"/>
</dbReference>
<dbReference type="InterPro" id="IPR003018">
    <property type="entry name" value="GAF"/>
</dbReference>
<sequence>MKRKPPWNEAVRLAALERYGILDMPSDAVLNSIVQAAANLCETPIALISLVDSSYLWLKPCVGMPEIKAPRDYSFCNNAIQEPEKLLEVEDASKDERFKNNYLVTGEPNIRFYAGKPLVTPDGIALGTLCVIDYKPRRLSTTQRDGLDQLSNAVMELFHERLESRITAIDHIVEQAIQDGVMITDANQPGNPITYVNQAFELLTGYSKAEVLGKNPRFLQGPDTDPDKRSQLCNAIAEHKSCTVTLKNYRKDGVGFWNQLTVSPVMDSSGKLISFVGIQRNADDRLLAEDRSLRLSKTRQQREQARASRNRLAQIVEDSTNEIYVLDADSFQIMNANRSARNNLGYSFDESQQLMPWDYVEGLTQENMNGLIAPLRAGVLDTQVFETVHRRKDGSTYPVSTHLQYMAAQDPPVYTAIVQDITERQRQEESVRLRERAIEALDVGVTILDATKENNPLVYVNQTLCRMTGYSADELIGQGAGIFQRNNRQQIPHLEVKAAQAKGESVQVLFNSVRKNGSRFMNELSLSPVHNAKGKLTHYIGINRDVTEKLETEERSQRSRKIEAVGQLAGGIAHDFNNLLRSLPEIWNS</sequence>
<evidence type="ECO:0000256" key="3">
    <source>
        <dbReference type="ARBA" id="ARBA00022991"/>
    </source>
</evidence>
<dbReference type="GO" id="GO:0004673">
    <property type="term" value="F:protein histidine kinase activity"/>
    <property type="evidence" value="ECO:0007669"/>
    <property type="project" value="UniProtKB-EC"/>
</dbReference>
<dbReference type="EMBL" id="CP018632">
    <property type="protein sequence ID" value="ASJ76119.1"/>
    <property type="molecule type" value="Genomic_DNA"/>
</dbReference>
<protein>
    <submittedName>
        <fullName evidence="6">Blue-light-activated histidine kinase 1</fullName>
        <ecNumber evidence="6">2.7.13.3</ecNumber>
    </submittedName>
</protein>
<dbReference type="Gene3D" id="1.10.287.130">
    <property type="match status" value="1"/>
</dbReference>
<dbReference type="PANTHER" id="PTHR47429:SF2">
    <property type="entry name" value="PROTEIN TWIN LOV 1"/>
    <property type="match status" value="1"/>
</dbReference>
<dbReference type="InterPro" id="IPR001610">
    <property type="entry name" value="PAC"/>
</dbReference>
<dbReference type="Gene3D" id="3.30.450.40">
    <property type="match status" value="1"/>
</dbReference>
<evidence type="ECO:0000313" key="6">
    <source>
        <dbReference type="EMBL" id="ASJ76119.1"/>
    </source>
</evidence>
<evidence type="ECO:0000259" key="5">
    <source>
        <dbReference type="PROSITE" id="PS50113"/>
    </source>
</evidence>
<accession>A0A2Z2NXQ7</accession>
<feature type="domain" description="PAS" evidence="4">
    <location>
        <begin position="430"/>
        <end position="478"/>
    </location>
</feature>
<keyword evidence="7" id="KW-1185">Reference proteome</keyword>
<dbReference type="Pfam" id="PF01590">
    <property type="entry name" value="GAF"/>
    <property type="match status" value="1"/>
</dbReference>
<keyword evidence="6" id="KW-0808">Transferase</keyword>
<dbReference type="InterPro" id="IPR000014">
    <property type="entry name" value="PAS"/>
</dbReference>
<proteinExistence type="predicted"/>
<keyword evidence="3" id="KW-0157">Chromophore</keyword>
<name>A0A2Z2NXQ7_9GAMM</name>
<evidence type="ECO:0000313" key="7">
    <source>
        <dbReference type="Proteomes" id="UP000250079"/>
    </source>
</evidence>
<dbReference type="OrthoDB" id="9806130at2"/>
<keyword evidence="6" id="KW-0418">Kinase</keyword>
<dbReference type="NCBIfam" id="TIGR00229">
    <property type="entry name" value="sensory_box"/>
    <property type="match status" value="3"/>
</dbReference>
<dbReference type="SUPFAM" id="SSF55781">
    <property type="entry name" value="GAF domain-like"/>
    <property type="match status" value="1"/>
</dbReference>
<dbReference type="EC" id="2.7.13.3" evidence="6"/>
<evidence type="ECO:0000259" key="4">
    <source>
        <dbReference type="PROSITE" id="PS50112"/>
    </source>
</evidence>
<dbReference type="RefSeq" id="WP_088920933.1">
    <property type="nucleotide sequence ID" value="NZ_CP018632.1"/>
</dbReference>
<keyword evidence="2" id="KW-0288">FMN</keyword>
<gene>
    <name evidence="6" type="ORF">IMCC3135_30350</name>
</gene>
<dbReference type="InterPro" id="IPR029016">
    <property type="entry name" value="GAF-like_dom_sf"/>
</dbReference>
<dbReference type="Gene3D" id="3.30.450.20">
    <property type="entry name" value="PAS domain"/>
    <property type="match status" value="3"/>
</dbReference>
<dbReference type="PROSITE" id="PS50112">
    <property type="entry name" value="PAS"/>
    <property type="match status" value="3"/>
</dbReference>
<dbReference type="Proteomes" id="UP000250079">
    <property type="component" value="Chromosome"/>
</dbReference>
<reference evidence="6 7" key="1">
    <citation type="submission" date="2016-12" db="EMBL/GenBank/DDBJ databases">
        <authorList>
            <person name="Song W.-J."/>
            <person name="Kurnit D.M."/>
        </authorList>
    </citation>
    <scope>NUCLEOTIDE SEQUENCE [LARGE SCALE GENOMIC DNA]</scope>
    <source>
        <strain evidence="6 7">IMCC3135</strain>
    </source>
</reference>
<dbReference type="Pfam" id="PF13426">
    <property type="entry name" value="PAS_9"/>
    <property type="match status" value="3"/>
</dbReference>
<dbReference type="InterPro" id="IPR035965">
    <property type="entry name" value="PAS-like_dom_sf"/>
</dbReference>
<feature type="domain" description="PAC" evidence="5">
    <location>
        <begin position="240"/>
        <end position="294"/>
    </location>
</feature>
<dbReference type="CDD" id="cd00130">
    <property type="entry name" value="PAS"/>
    <property type="match status" value="3"/>
</dbReference>
<dbReference type="PANTHER" id="PTHR47429">
    <property type="entry name" value="PROTEIN TWIN LOV 1"/>
    <property type="match status" value="1"/>
</dbReference>
<feature type="domain" description="PAC" evidence="5">
    <location>
        <begin position="504"/>
        <end position="558"/>
    </location>
</feature>
<dbReference type="KEGG" id="gai:IMCC3135_30350"/>
<dbReference type="PROSITE" id="PS50113">
    <property type="entry name" value="PAC"/>
    <property type="match status" value="2"/>
</dbReference>
<feature type="domain" description="PAS" evidence="4">
    <location>
        <begin position="308"/>
        <end position="350"/>
    </location>
</feature>
<dbReference type="SUPFAM" id="SSF55785">
    <property type="entry name" value="PYP-like sensor domain (PAS domain)"/>
    <property type="match status" value="3"/>
</dbReference>
<feature type="domain" description="PAS" evidence="4">
    <location>
        <begin position="165"/>
        <end position="239"/>
    </location>
</feature>
<organism evidence="6 7">
    <name type="scientific">Granulosicoccus antarcticus IMCC3135</name>
    <dbReference type="NCBI Taxonomy" id="1192854"/>
    <lineage>
        <taxon>Bacteria</taxon>
        <taxon>Pseudomonadati</taxon>
        <taxon>Pseudomonadota</taxon>
        <taxon>Gammaproteobacteria</taxon>
        <taxon>Chromatiales</taxon>
        <taxon>Granulosicoccaceae</taxon>
        <taxon>Granulosicoccus</taxon>
    </lineage>
</organism>
<evidence type="ECO:0000256" key="1">
    <source>
        <dbReference type="ARBA" id="ARBA00022630"/>
    </source>
</evidence>
<dbReference type="AlphaFoldDB" id="A0A2Z2NXQ7"/>
<dbReference type="SMART" id="SM00086">
    <property type="entry name" value="PAC"/>
    <property type="match status" value="3"/>
</dbReference>